<dbReference type="HOGENOM" id="CLU_010194_17_0_1"/>
<dbReference type="Proteomes" id="UP000002668">
    <property type="component" value="Genome"/>
</dbReference>
<proteinExistence type="predicted"/>
<accession>E4ZNS1</accession>
<reference evidence="2" key="1">
    <citation type="journal article" date="2011" name="Nat. Commun.">
        <title>Effector diversification within compartments of the Leptosphaeria maculans genome affected by Repeat-Induced Point mutations.</title>
        <authorList>
            <person name="Rouxel T."/>
            <person name="Grandaubert J."/>
            <person name="Hane J.K."/>
            <person name="Hoede C."/>
            <person name="van de Wouw A.P."/>
            <person name="Couloux A."/>
            <person name="Dominguez V."/>
            <person name="Anthouard V."/>
            <person name="Bally P."/>
            <person name="Bourras S."/>
            <person name="Cozijnsen A.J."/>
            <person name="Ciuffetti L.M."/>
            <person name="Degrave A."/>
            <person name="Dilmaghani A."/>
            <person name="Duret L."/>
            <person name="Fudal I."/>
            <person name="Goodwin S.B."/>
            <person name="Gout L."/>
            <person name="Glaser N."/>
            <person name="Linglin J."/>
            <person name="Kema G.H.J."/>
            <person name="Lapalu N."/>
            <person name="Lawrence C.B."/>
            <person name="May K."/>
            <person name="Meyer M."/>
            <person name="Ollivier B."/>
            <person name="Poulain J."/>
            <person name="Schoch C.L."/>
            <person name="Simon A."/>
            <person name="Spatafora J.W."/>
            <person name="Stachowiak A."/>
            <person name="Turgeon B.G."/>
            <person name="Tyler B.M."/>
            <person name="Vincent D."/>
            <person name="Weissenbach J."/>
            <person name="Amselem J."/>
            <person name="Quesneville H."/>
            <person name="Oliver R.P."/>
            <person name="Wincker P."/>
            <person name="Balesdent M.-H."/>
            <person name="Howlett B.J."/>
        </authorList>
    </citation>
    <scope>NUCLEOTIDE SEQUENCE [LARGE SCALE GENOMIC DNA]</scope>
    <source>
        <strain evidence="2">JN3 / isolate v23.1.3 / race Av1-4-5-6-7-8</strain>
    </source>
</reference>
<sequence length="340" mass="37247">MVNWELCGTLQGVPLSHKMANFAFRPSTYIEDAISMMDQRMGKSGVAEAFRSYQYQASSFQSASFPDSHCFYKLDCCCQLDPQKIYTMTPNGLAILIGAGPATGTGIARILSHPSHGNLAVALIARRPASLASVITNIHSTSPDAVLESFPSDTSEESLKKAFQDIKSHKNFQGLKLKLAIYSIKHSSKKPFLEETRSAFEESLETYVGGAFTFAQESLNRFFEDHGEEGLHEGGGKKGTLIFTGTLGALRCSAQFAAYGASRSSVRQLAQTLAREMSERGVHVVHTIANGAIVDEDGEDQKTGKKMNADAVGETYLFLHNQKPCLWTHELDMRPACEKF</sequence>
<evidence type="ECO:0000313" key="2">
    <source>
        <dbReference type="Proteomes" id="UP000002668"/>
    </source>
</evidence>
<name>E4ZNS1_LEPMJ</name>
<evidence type="ECO:0008006" key="3">
    <source>
        <dbReference type="Google" id="ProtNLM"/>
    </source>
</evidence>
<dbReference type="InterPro" id="IPR036291">
    <property type="entry name" value="NAD(P)-bd_dom_sf"/>
</dbReference>
<organism evidence="2">
    <name type="scientific">Leptosphaeria maculans (strain JN3 / isolate v23.1.3 / race Av1-4-5-6-7-8)</name>
    <name type="common">Blackleg fungus</name>
    <name type="synonym">Phoma lingam</name>
    <dbReference type="NCBI Taxonomy" id="985895"/>
    <lineage>
        <taxon>Eukaryota</taxon>
        <taxon>Fungi</taxon>
        <taxon>Dikarya</taxon>
        <taxon>Ascomycota</taxon>
        <taxon>Pezizomycotina</taxon>
        <taxon>Dothideomycetes</taxon>
        <taxon>Pleosporomycetidae</taxon>
        <taxon>Pleosporales</taxon>
        <taxon>Pleosporineae</taxon>
        <taxon>Leptosphaeriaceae</taxon>
        <taxon>Plenodomus</taxon>
        <taxon>Plenodomus lingam/Leptosphaeria maculans species complex</taxon>
    </lineage>
</organism>
<dbReference type="PANTHER" id="PTHR43431:SF7">
    <property type="entry name" value="OXIDOREDUCTASE, SHORT CHAIN DEHYDROGENASE_REDUCTASE FAMILY (AFU_ORTHOLOGUE AFUA_5G14000)"/>
    <property type="match status" value="1"/>
</dbReference>
<dbReference type="VEuPathDB" id="FungiDB:LEMA_P041910.1"/>
<dbReference type="PANTHER" id="PTHR43431">
    <property type="entry name" value="OXIDOREDUCTASE, SHORT CHAIN DEHYDROGENASE/REDUCTASE FAMILY (AFU_ORTHOLOGUE AFUA_5G14000)"/>
    <property type="match status" value="1"/>
</dbReference>
<dbReference type="OrthoDB" id="5399006at2759"/>
<dbReference type="eggNOG" id="KOG1014">
    <property type="taxonomic scope" value="Eukaryota"/>
</dbReference>
<dbReference type="Gene3D" id="3.40.50.720">
    <property type="entry name" value="NAD(P)-binding Rossmann-like Domain"/>
    <property type="match status" value="1"/>
</dbReference>
<gene>
    <name evidence="1" type="ORF">LEMA_P041910.1</name>
</gene>
<dbReference type="InterPro" id="IPR002347">
    <property type="entry name" value="SDR_fam"/>
</dbReference>
<dbReference type="EMBL" id="FP929105">
    <property type="protein sequence ID" value="CBX93290.1"/>
    <property type="molecule type" value="Genomic_DNA"/>
</dbReference>
<dbReference type="AlphaFoldDB" id="E4ZNS1"/>
<dbReference type="GeneID" id="13287399"/>
<dbReference type="Pfam" id="PF00106">
    <property type="entry name" value="adh_short"/>
    <property type="match status" value="1"/>
</dbReference>
<dbReference type="InParanoid" id="E4ZNS1"/>
<evidence type="ECO:0000313" key="1">
    <source>
        <dbReference type="EMBL" id="CBX93290.1"/>
    </source>
</evidence>
<dbReference type="SUPFAM" id="SSF51735">
    <property type="entry name" value="NAD(P)-binding Rossmann-fold domains"/>
    <property type="match status" value="1"/>
</dbReference>
<protein>
    <recommendedName>
        <fullName evidence="3">NAD(P)-binding protein</fullName>
    </recommendedName>
</protein>
<dbReference type="OMA" id="YHVKHAS"/>
<keyword evidence="2" id="KW-1185">Reference proteome</keyword>
<dbReference type="STRING" id="985895.E4ZNS1"/>